<accession>A0ABP8VBG8</accession>
<evidence type="ECO:0000313" key="3">
    <source>
        <dbReference type="EMBL" id="GAA4658833.1"/>
    </source>
</evidence>
<gene>
    <name evidence="3" type="ORF">GCM10023214_57980</name>
</gene>
<keyword evidence="2" id="KW-1133">Transmembrane helix</keyword>
<name>A0ABP8VBG8_9PSEU</name>
<keyword evidence="2" id="KW-0812">Transmembrane</keyword>
<feature type="region of interest" description="Disordered" evidence="1">
    <location>
        <begin position="68"/>
        <end position="103"/>
    </location>
</feature>
<keyword evidence="2" id="KW-0472">Membrane</keyword>
<protein>
    <submittedName>
        <fullName evidence="3">Uncharacterized protein</fullName>
    </submittedName>
</protein>
<dbReference type="Proteomes" id="UP001500192">
    <property type="component" value="Unassembled WGS sequence"/>
</dbReference>
<evidence type="ECO:0000256" key="2">
    <source>
        <dbReference type="SAM" id="Phobius"/>
    </source>
</evidence>
<evidence type="ECO:0000313" key="4">
    <source>
        <dbReference type="Proteomes" id="UP001500192"/>
    </source>
</evidence>
<feature type="compositionally biased region" description="Basic and acidic residues" evidence="1">
    <location>
        <begin position="94"/>
        <end position="103"/>
    </location>
</feature>
<keyword evidence="4" id="KW-1185">Reference proteome</keyword>
<organism evidence="3 4">
    <name type="scientific">Amycolatopsis dongchuanensis</name>
    <dbReference type="NCBI Taxonomy" id="1070866"/>
    <lineage>
        <taxon>Bacteria</taxon>
        <taxon>Bacillati</taxon>
        <taxon>Actinomycetota</taxon>
        <taxon>Actinomycetes</taxon>
        <taxon>Pseudonocardiales</taxon>
        <taxon>Pseudonocardiaceae</taxon>
        <taxon>Amycolatopsis</taxon>
    </lineage>
</organism>
<reference evidence="4" key="1">
    <citation type="journal article" date="2019" name="Int. J. Syst. Evol. Microbiol.">
        <title>The Global Catalogue of Microorganisms (GCM) 10K type strain sequencing project: providing services to taxonomists for standard genome sequencing and annotation.</title>
        <authorList>
            <consortium name="The Broad Institute Genomics Platform"/>
            <consortium name="The Broad Institute Genome Sequencing Center for Infectious Disease"/>
            <person name="Wu L."/>
            <person name="Ma J."/>
        </authorList>
    </citation>
    <scope>NUCLEOTIDE SEQUENCE [LARGE SCALE GENOMIC DNA]</scope>
    <source>
        <strain evidence="4">JCM 18054</strain>
    </source>
</reference>
<proteinExistence type="predicted"/>
<comment type="caution">
    <text evidence="3">The sequence shown here is derived from an EMBL/GenBank/DDBJ whole genome shotgun (WGS) entry which is preliminary data.</text>
</comment>
<evidence type="ECO:0000256" key="1">
    <source>
        <dbReference type="SAM" id="MobiDB-lite"/>
    </source>
</evidence>
<sequence length="103" mass="11552">MWWLWTLLVMLGGLVVAPMLVTWRYAHRGRHPPPWNGPGPRISGPQPRIARERLDDLNARRAALGKPTAPKIRYVGDGAATTDEDIPPSQPLNTDHDNKRSTQ</sequence>
<feature type="transmembrane region" description="Helical" evidence="2">
    <location>
        <begin position="6"/>
        <end position="26"/>
    </location>
</feature>
<dbReference type="EMBL" id="BAABIB010000113">
    <property type="protein sequence ID" value="GAA4658833.1"/>
    <property type="molecule type" value="Genomic_DNA"/>
</dbReference>